<comment type="caution">
    <text evidence="3">The sequence shown here is derived from an EMBL/GenBank/DDBJ whole genome shotgun (WGS) entry which is preliminary data.</text>
</comment>
<dbReference type="InterPro" id="IPR036777">
    <property type="entry name" value="Channel_Tsx-like_sf"/>
</dbReference>
<accession>A0A4U1B603</accession>
<dbReference type="Proteomes" id="UP000307999">
    <property type="component" value="Unassembled WGS sequence"/>
</dbReference>
<protein>
    <submittedName>
        <fullName evidence="3">Ion channel protein Tsx</fullName>
    </submittedName>
</protein>
<evidence type="ECO:0000256" key="2">
    <source>
        <dbReference type="SAM" id="SignalP"/>
    </source>
</evidence>
<name>A0A4U1B603_9GAMM</name>
<dbReference type="Gene3D" id="2.40.230.20">
    <property type="entry name" value="Nucleoside-specific channel-forming protein, Tsx-like"/>
    <property type="match status" value="1"/>
</dbReference>
<evidence type="ECO:0000313" key="3">
    <source>
        <dbReference type="EMBL" id="TKB45836.1"/>
    </source>
</evidence>
<evidence type="ECO:0000313" key="4">
    <source>
        <dbReference type="Proteomes" id="UP000307999"/>
    </source>
</evidence>
<evidence type="ECO:0000256" key="1">
    <source>
        <dbReference type="ARBA" id="ARBA00008728"/>
    </source>
</evidence>
<dbReference type="AlphaFoldDB" id="A0A4U1B603"/>
<dbReference type="EMBL" id="SWDB01000011">
    <property type="protein sequence ID" value="TKB45836.1"/>
    <property type="molecule type" value="Genomic_DNA"/>
</dbReference>
<dbReference type="SUPFAM" id="SSF111364">
    <property type="entry name" value="Tsx-like channel"/>
    <property type="match status" value="1"/>
</dbReference>
<proteinExistence type="inferred from homology"/>
<dbReference type="GO" id="GO:0009279">
    <property type="term" value="C:cell outer membrane"/>
    <property type="evidence" value="ECO:0007669"/>
    <property type="project" value="InterPro"/>
</dbReference>
<keyword evidence="2" id="KW-0732">Signal</keyword>
<dbReference type="Pfam" id="PF03502">
    <property type="entry name" value="Channel_Tsx"/>
    <property type="match status" value="1"/>
</dbReference>
<feature type="signal peptide" evidence="2">
    <location>
        <begin position="1"/>
        <end position="24"/>
    </location>
</feature>
<reference evidence="3 4" key="1">
    <citation type="submission" date="2019-04" db="EMBL/GenBank/DDBJ databases">
        <title>Thalassotalea guangxiensis sp. nov., isolated from sediment of the coastal wetland.</title>
        <authorList>
            <person name="Zheng S."/>
            <person name="Zhang D."/>
        </authorList>
    </citation>
    <scope>NUCLEOTIDE SEQUENCE [LARGE SCALE GENOMIC DNA]</scope>
    <source>
        <strain evidence="3 4">ZS-4</strain>
    </source>
</reference>
<dbReference type="OrthoDB" id="104801at2"/>
<sequence length="257" mass="28788">MLNVKHLAAGVVASVSFITSTAHAEMFWSDNSISFLKNQNEYQVSENEDVHVITLEHASGHNWGDVFFFVDRLDAKADANNLASKETYSELAPRLSLSYLTGSKLEYGFVKDVFIATTWEHSTLDVSGVFSQSFDNYLVGVGADFAVPGFAYFNANVYQANNELTENDQQLTVVWGYPFSVGSADFMLDGYIDWSSAEADHASDFHFNPQLRMDVGKYFGVPKKFEAGIEYSYWHNKFGIAGIDNESTLSWMVKVHL</sequence>
<dbReference type="InterPro" id="IPR018013">
    <property type="entry name" value="Channel_Tsx-like"/>
</dbReference>
<organism evidence="3 4">
    <name type="scientific">Thalassotalea mangrovi</name>
    <dbReference type="NCBI Taxonomy" id="2572245"/>
    <lineage>
        <taxon>Bacteria</taxon>
        <taxon>Pseudomonadati</taxon>
        <taxon>Pseudomonadota</taxon>
        <taxon>Gammaproteobacteria</taxon>
        <taxon>Alteromonadales</taxon>
        <taxon>Colwelliaceae</taxon>
        <taxon>Thalassotalea</taxon>
    </lineage>
</organism>
<dbReference type="RefSeq" id="WP_136735231.1">
    <property type="nucleotide sequence ID" value="NZ_SWDB01000011.1"/>
</dbReference>
<feature type="chain" id="PRO_5020583485" evidence="2">
    <location>
        <begin position="25"/>
        <end position="257"/>
    </location>
</feature>
<comment type="similarity">
    <text evidence="1">Belongs to the nucleoside-specific channel-forming outer membrane porin (Tsx) (TC 1.B.10) family.</text>
</comment>
<keyword evidence="4" id="KW-1185">Reference proteome</keyword>
<gene>
    <name evidence="3" type="ORF">E8M12_06205</name>
</gene>